<keyword evidence="1" id="KW-0472">Membrane</keyword>
<dbReference type="AlphaFoldDB" id="A0A396I3L4"/>
<reference evidence="3" key="1">
    <citation type="journal article" date="2018" name="Nat. Plants">
        <title>Whole-genome landscape of Medicago truncatula symbiotic genes.</title>
        <authorList>
            <person name="Pecrix Y."/>
            <person name="Staton S.E."/>
            <person name="Sallet E."/>
            <person name="Lelandais-Briere C."/>
            <person name="Moreau S."/>
            <person name="Carrere S."/>
            <person name="Blein T."/>
            <person name="Jardinaud M.F."/>
            <person name="Latrasse D."/>
            <person name="Zouine M."/>
            <person name="Zahm M."/>
            <person name="Kreplak J."/>
            <person name="Mayjonade B."/>
            <person name="Satge C."/>
            <person name="Perez M."/>
            <person name="Cauet S."/>
            <person name="Marande W."/>
            <person name="Chantry-Darmon C."/>
            <person name="Lopez-Roques C."/>
            <person name="Bouchez O."/>
            <person name="Berard A."/>
            <person name="Debelle F."/>
            <person name="Munos S."/>
            <person name="Bendahmane A."/>
            <person name="Berges H."/>
            <person name="Niebel A."/>
            <person name="Buitink J."/>
            <person name="Frugier F."/>
            <person name="Benhamed M."/>
            <person name="Crespi M."/>
            <person name="Gouzy J."/>
            <person name="Gamas P."/>
        </authorList>
    </citation>
    <scope>NUCLEOTIDE SEQUENCE [LARGE SCALE GENOMIC DNA]</scope>
    <source>
        <strain evidence="3">cv. Jemalong A17</strain>
    </source>
</reference>
<accession>A0A396I3L4</accession>
<dbReference type="Proteomes" id="UP000265566">
    <property type="component" value="Chromosome 5"/>
</dbReference>
<dbReference type="Gramene" id="rna33802">
    <property type="protein sequence ID" value="RHN58185.1"/>
    <property type="gene ID" value="gene33802"/>
</dbReference>
<protein>
    <recommendedName>
        <fullName evidence="4">Transmembrane protein</fullName>
    </recommendedName>
</protein>
<proteinExistence type="predicted"/>
<dbReference type="EMBL" id="PSQE01000005">
    <property type="protein sequence ID" value="RHN58185.1"/>
    <property type="molecule type" value="Genomic_DNA"/>
</dbReference>
<comment type="caution">
    <text evidence="2">The sequence shown here is derived from an EMBL/GenBank/DDBJ whole genome shotgun (WGS) entry which is preliminary data.</text>
</comment>
<evidence type="ECO:0000313" key="3">
    <source>
        <dbReference type="Proteomes" id="UP000265566"/>
    </source>
</evidence>
<organism evidence="2 3">
    <name type="scientific">Medicago truncatula</name>
    <name type="common">Barrel medic</name>
    <name type="synonym">Medicago tribuloides</name>
    <dbReference type="NCBI Taxonomy" id="3880"/>
    <lineage>
        <taxon>Eukaryota</taxon>
        <taxon>Viridiplantae</taxon>
        <taxon>Streptophyta</taxon>
        <taxon>Embryophyta</taxon>
        <taxon>Tracheophyta</taxon>
        <taxon>Spermatophyta</taxon>
        <taxon>Magnoliopsida</taxon>
        <taxon>eudicotyledons</taxon>
        <taxon>Gunneridae</taxon>
        <taxon>Pentapetalae</taxon>
        <taxon>rosids</taxon>
        <taxon>fabids</taxon>
        <taxon>Fabales</taxon>
        <taxon>Fabaceae</taxon>
        <taxon>Papilionoideae</taxon>
        <taxon>50 kb inversion clade</taxon>
        <taxon>NPAAA clade</taxon>
        <taxon>Hologalegina</taxon>
        <taxon>IRL clade</taxon>
        <taxon>Trifolieae</taxon>
        <taxon>Medicago</taxon>
    </lineage>
</organism>
<gene>
    <name evidence="2" type="ORF">MtrunA17_Chr5g0448381</name>
</gene>
<sequence>MFGFSWPLELFHASADFFSLTVLFFFSRSLSCYTTLSYISSLVIMFCFEID</sequence>
<name>A0A396I3L4_MEDTR</name>
<evidence type="ECO:0008006" key="4">
    <source>
        <dbReference type="Google" id="ProtNLM"/>
    </source>
</evidence>
<feature type="transmembrane region" description="Helical" evidence="1">
    <location>
        <begin position="20"/>
        <end position="48"/>
    </location>
</feature>
<evidence type="ECO:0000313" key="2">
    <source>
        <dbReference type="EMBL" id="RHN58185.1"/>
    </source>
</evidence>
<keyword evidence="1" id="KW-0812">Transmembrane</keyword>
<evidence type="ECO:0000256" key="1">
    <source>
        <dbReference type="SAM" id="Phobius"/>
    </source>
</evidence>
<keyword evidence="1" id="KW-1133">Transmembrane helix</keyword>